<dbReference type="EMBL" id="AFWE01000055">
    <property type="protein sequence ID" value="EGU40189.1"/>
    <property type="molecule type" value="Genomic_DNA"/>
</dbReference>
<evidence type="ECO:0000313" key="3">
    <source>
        <dbReference type="Proteomes" id="UP000004349"/>
    </source>
</evidence>
<dbReference type="AlphaFoldDB" id="F9RK40"/>
<gene>
    <name evidence="2" type="ORF">VIS19158_15661</name>
</gene>
<name>F9RK40_9VIBR</name>
<keyword evidence="1" id="KW-0812">Transmembrane</keyword>
<evidence type="ECO:0000313" key="2">
    <source>
        <dbReference type="EMBL" id="EGU40189.1"/>
    </source>
</evidence>
<comment type="caution">
    <text evidence="2">The sequence shown here is derived from an EMBL/GenBank/DDBJ whole genome shotgun (WGS) entry which is preliminary data.</text>
</comment>
<evidence type="ECO:0000256" key="1">
    <source>
        <dbReference type="SAM" id="Phobius"/>
    </source>
</evidence>
<dbReference type="RefSeq" id="WP_005593488.1">
    <property type="nucleotide sequence ID" value="NZ_AFWE01000055.1"/>
</dbReference>
<accession>F9RK40</accession>
<proteinExistence type="predicted"/>
<keyword evidence="1" id="KW-0472">Membrane</keyword>
<sequence>MICVQVVNDLLQVVPVATGETCQFINLIQQTDFTEQENALTVESVFALIGAAASIYGLTFTINAILIQFGFKR</sequence>
<organism evidence="2 3">
    <name type="scientific">Vibrio scophthalmi LMG 19158</name>
    <dbReference type="NCBI Taxonomy" id="870967"/>
    <lineage>
        <taxon>Bacteria</taxon>
        <taxon>Pseudomonadati</taxon>
        <taxon>Pseudomonadota</taxon>
        <taxon>Gammaproteobacteria</taxon>
        <taxon>Vibrionales</taxon>
        <taxon>Vibrionaceae</taxon>
        <taxon>Vibrio</taxon>
    </lineage>
</organism>
<feature type="transmembrane region" description="Helical" evidence="1">
    <location>
        <begin position="45"/>
        <end position="67"/>
    </location>
</feature>
<dbReference type="Proteomes" id="UP000004349">
    <property type="component" value="Unassembled WGS sequence"/>
</dbReference>
<keyword evidence="1" id="KW-1133">Transmembrane helix</keyword>
<reference evidence="2 3" key="1">
    <citation type="journal article" date="2012" name="Int. J. Syst. Evol. Microbiol.">
        <title>Vibrio caribbeanicus sp. nov., isolated from the marine sponge Scleritoderma cyanea.</title>
        <authorList>
            <person name="Hoffmann M."/>
            <person name="Monday S.R."/>
            <person name="Allard M.W."/>
            <person name="Strain E.A."/>
            <person name="Whittaker P."/>
            <person name="Naum M."/>
            <person name="McCarthy P.J."/>
            <person name="Lopez J.V."/>
            <person name="Fischer M."/>
            <person name="Brown E.W."/>
        </authorList>
    </citation>
    <scope>NUCLEOTIDE SEQUENCE [LARGE SCALE GENOMIC DNA]</scope>
    <source>
        <strain evidence="2 3">LMG 19158</strain>
    </source>
</reference>
<protein>
    <submittedName>
        <fullName evidence="2">Uncharacterized protein</fullName>
    </submittedName>
</protein>